<evidence type="ECO:0000256" key="4">
    <source>
        <dbReference type="ARBA" id="ARBA00023125"/>
    </source>
</evidence>
<dbReference type="GO" id="GO:0003677">
    <property type="term" value="F:DNA binding"/>
    <property type="evidence" value="ECO:0007669"/>
    <property type="project" value="UniProtKB-KW"/>
</dbReference>
<dbReference type="EMBL" id="MGES01000012">
    <property type="protein sequence ID" value="OGL89162.1"/>
    <property type="molecule type" value="Genomic_DNA"/>
</dbReference>
<dbReference type="GO" id="GO:0032784">
    <property type="term" value="P:regulation of DNA-templated transcription elongation"/>
    <property type="evidence" value="ECO:0007669"/>
    <property type="project" value="InterPro"/>
</dbReference>
<keyword evidence="4" id="KW-0238">DNA-binding</keyword>
<dbReference type="Pfam" id="PF03449">
    <property type="entry name" value="GreA_GreB_N"/>
    <property type="match status" value="1"/>
</dbReference>
<evidence type="ECO:0000313" key="9">
    <source>
        <dbReference type="EMBL" id="OGL89162.1"/>
    </source>
</evidence>
<dbReference type="InterPro" id="IPR036953">
    <property type="entry name" value="GreA/GreB_C_sf"/>
</dbReference>
<dbReference type="Pfam" id="PF01272">
    <property type="entry name" value="GreA_GreB"/>
    <property type="match status" value="1"/>
</dbReference>
<dbReference type="InterPro" id="IPR001437">
    <property type="entry name" value="Tscrpt_elong_fac_GreA/B_C"/>
</dbReference>
<dbReference type="InterPro" id="IPR018151">
    <property type="entry name" value="TF_GreA/GreB_CS"/>
</dbReference>
<evidence type="ECO:0000256" key="2">
    <source>
        <dbReference type="ARBA" id="ARBA00013729"/>
    </source>
</evidence>
<dbReference type="SUPFAM" id="SSF54534">
    <property type="entry name" value="FKBP-like"/>
    <property type="match status" value="1"/>
</dbReference>
<dbReference type="Proteomes" id="UP000176678">
    <property type="component" value="Unassembled WGS sequence"/>
</dbReference>
<proteinExistence type="inferred from homology"/>
<dbReference type="GO" id="GO:0006354">
    <property type="term" value="P:DNA-templated transcription elongation"/>
    <property type="evidence" value="ECO:0007669"/>
    <property type="project" value="TreeGrafter"/>
</dbReference>
<dbReference type="InterPro" id="IPR023459">
    <property type="entry name" value="Tscrpt_elong_fac_GreA/B_fam"/>
</dbReference>
<dbReference type="PROSITE" id="PS00830">
    <property type="entry name" value="GREAB_2"/>
    <property type="match status" value="1"/>
</dbReference>
<dbReference type="SUPFAM" id="SSF46557">
    <property type="entry name" value="GreA transcript cleavage protein, N-terminal domain"/>
    <property type="match status" value="1"/>
</dbReference>
<dbReference type="InterPro" id="IPR036805">
    <property type="entry name" value="Tscrpt_elong_fac_GreA/B_N_sf"/>
</dbReference>
<dbReference type="FunFam" id="1.10.287.180:FF:000001">
    <property type="entry name" value="Transcription elongation factor GreA"/>
    <property type="match status" value="1"/>
</dbReference>
<evidence type="ECO:0000256" key="1">
    <source>
        <dbReference type="ARBA" id="ARBA00008213"/>
    </source>
</evidence>
<dbReference type="Gene3D" id="1.10.287.180">
    <property type="entry name" value="Transcription elongation factor, GreA/GreB, N-terminal domain"/>
    <property type="match status" value="1"/>
</dbReference>
<dbReference type="AlphaFoldDB" id="A0A1F7VF31"/>
<sequence>MRTLNRKSETSSRTAADPLITRAKLVEIQNKLARLKAIRPEAATEVSRLAQLGDFSENAEYQAAKGRLRGINNGIDNLEDQLNHAVIISPQNQTHTVEIGHTVTVAEGDTQKTFQILGSAETSPGRGIISHNSPLGAALIGRHVGDVVTIRLTNKEVAYRVVRIA</sequence>
<comment type="similarity">
    <text evidence="1">Belongs to the GreA/GreB family.</text>
</comment>
<feature type="domain" description="Transcription elongation factor GreA/GreB C-terminal" evidence="7">
    <location>
        <begin position="93"/>
        <end position="164"/>
    </location>
</feature>
<comment type="caution">
    <text evidence="9">The sequence shown here is derived from an EMBL/GenBank/DDBJ whole genome shotgun (WGS) entry which is preliminary data.</text>
</comment>
<keyword evidence="5" id="KW-0804">Transcription</keyword>
<accession>A0A1F7VF31</accession>
<dbReference type="GO" id="GO:0070063">
    <property type="term" value="F:RNA polymerase binding"/>
    <property type="evidence" value="ECO:0007669"/>
    <property type="project" value="InterPro"/>
</dbReference>
<evidence type="ECO:0000256" key="5">
    <source>
        <dbReference type="ARBA" id="ARBA00023163"/>
    </source>
</evidence>
<keyword evidence="3" id="KW-0805">Transcription regulation</keyword>
<dbReference type="Gene3D" id="3.10.50.30">
    <property type="entry name" value="Transcription elongation factor, GreA/GreB, C-terminal domain"/>
    <property type="match status" value="1"/>
</dbReference>
<evidence type="ECO:0000256" key="6">
    <source>
        <dbReference type="ARBA" id="ARBA00030776"/>
    </source>
</evidence>
<evidence type="ECO:0000259" key="7">
    <source>
        <dbReference type="Pfam" id="PF01272"/>
    </source>
</evidence>
<reference evidence="9 10" key="1">
    <citation type="journal article" date="2016" name="Nat. Commun.">
        <title>Thousands of microbial genomes shed light on interconnected biogeochemical processes in an aquifer system.</title>
        <authorList>
            <person name="Anantharaman K."/>
            <person name="Brown C.T."/>
            <person name="Hug L.A."/>
            <person name="Sharon I."/>
            <person name="Castelle C.J."/>
            <person name="Probst A.J."/>
            <person name="Thomas B.C."/>
            <person name="Singh A."/>
            <person name="Wilkins M.J."/>
            <person name="Karaoz U."/>
            <person name="Brodie E.L."/>
            <person name="Williams K.H."/>
            <person name="Hubbard S.S."/>
            <person name="Banfield J.F."/>
        </authorList>
    </citation>
    <scope>NUCLEOTIDE SEQUENCE [LARGE SCALE GENOMIC DNA]</scope>
</reference>
<dbReference type="PIRSF" id="PIRSF006092">
    <property type="entry name" value="GreA_GreB"/>
    <property type="match status" value="1"/>
</dbReference>
<dbReference type="STRING" id="1802410.A3H75_00815"/>
<dbReference type="InterPro" id="IPR022691">
    <property type="entry name" value="Tscrpt_elong_fac_GreA/B_N"/>
</dbReference>
<dbReference type="PANTHER" id="PTHR30437">
    <property type="entry name" value="TRANSCRIPTION ELONGATION FACTOR GREA"/>
    <property type="match status" value="1"/>
</dbReference>
<evidence type="ECO:0000313" key="10">
    <source>
        <dbReference type="Proteomes" id="UP000176678"/>
    </source>
</evidence>
<evidence type="ECO:0000259" key="8">
    <source>
        <dbReference type="Pfam" id="PF03449"/>
    </source>
</evidence>
<evidence type="ECO:0000256" key="3">
    <source>
        <dbReference type="ARBA" id="ARBA00023015"/>
    </source>
</evidence>
<gene>
    <name evidence="9" type="ORF">A3H75_00815</name>
</gene>
<feature type="domain" description="Transcription elongation factor GreA/GreB N-terminal" evidence="8">
    <location>
        <begin position="19"/>
        <end position="87"/>
    </location>
</feature>
<name>A0A1F7VF31_9BACT</name>
<organism evidence="9 10">
    <name type="scientific">Candidatus Uhrbacteria bacterium RIFCSPLOWO2_02_FULL_51_9</name>
    <dbReference type="NCBI Taxonomy" id="1802410"/>
    <lineage>
        <taxon>Bacteria</taxon>
        <taxon>Candidatus Uhriibacteriota</taxon>
    </lineage>
</organism>
<protein>
    <recommendedName>
        <fullName evidence="2">Transcription elongation factor GreA</fullName>
    </recommendedName>
    <alternativeName>
        <fullName evidence="6">Transcript cleavage factor GreA</fullName>
    </alternativeName>
</protein>
<dbReference type="PANTHER" id="PTHR30437:SF4">
    <property type="entry name" value="TRANSCRIPTION ELONGATION FACTOR GREA"/>
    <property type="match status" value="1"/>
</dbReference>